<protein>
    <recommendedName>
        <fullName evidence="2">Regulatory protein zeste</fullName>
    </recommendedName>
</protein>
<evidence type="ECO:0000313" key="7">
    <source>
        <dbReference type="EMBL" id="VEN54307.1"/>
    </source>
</evidence>
<evidence type="ECO:0000313" key="8">
    <source>
        <dbReference type="Proteomes" id="UP000410492"/>
    </source>
</evidence>
<organism evidence="7 8">
    <name type="scientific">Callosobruchus maculatus</name>
    <name type="common">Southern cowpea weevil</name>
    <name type="synonym">Pulse bruchid</name>
    <dbReference type="NCBI Taxonomy" id="64391"/>
    <lineage>
        <taxon>Eukaryota</taxon>
        <taxon>Metazoa</taxon>
        <taxon>Ecdysozoa</taxon>
        <taxon>Arthropoda</taxon>
        <taxon>Hexapoda</taxon>
        <taxon>Insecta</taxon>
        <taxon>Pterygota</taxon>
        <taxon>Neoptera</taxon>
        <taxon>Endopterygota</taxon>
        <taxon>Coleoptera</taxon>
        <taxon>Polyphaga</taxon>
        <taxon>Cucujiformia</taxon>
        <taxon>Chrysomeloidea</taxon>
        <taxon>Chrysomelidae</taxon>
        <taxon>Bruchinae</taxon>
        <taxon>Bruchini</taxon>
        <taxon>Callosobruchus</taxon>
    </lineage>
</organism>
<dbReference type="InterPro" id="IPR028002">
    <property type="entry name" value="Myb_DNA-bind_5"/>
</dbReference>
<dbReference type="OrthoDB" id="6780327at2759"/>
<dbReference type="Pfam" id="PF13873">
    <property type="entry name" value="Myb_DNA-bind_5"/>
    <property type="match status" value="1"/>
</dbReference>
<sequence>MELKKCKRIRGNNFTKEEELLLVRVVSQFKKIVECEVSDKVNNKDKNDA</sequence>
<keyword evidence="3" id="KW-0805">Transcription regulation</keyword>
<evidence type="ECO:0000259" key="6">
    <source>
        <dbReference type="Pfam" id="PF13873"/>
    </source>
</evidence>
<name>A0A653D2A2_CALMS</name>
<keyword evidence="4" id="KW-0804">Transcription</keyword>
<dbReference type="Proteomes" id="UP000410492">
    <property type="component" value="Unassembled WGS sequence"/>
</dbReference>
<evidence type="ECO:0000256" key="4">
    <source>
        <dbReference type="ARBA" id="ARBA00023163"/>
    </source>
</evidence>
<evidence type="ECO:0000256" key="1">
    <source>
        <dbReference type="ARBA" id="ARBA00011764"/>
    </source>
</evidence>
<gene>
    <name evidence="7" type="ORF">CALMAC_LOCUS13817</name>
</gene>
<comment type="function">
    <text evidence="5">Involved in transvection phenomena (= synapsis-dependent gene expression), where the synaptic pairing of chromosomes carrying genes with which zeste interacts influences the expression of these genes. Zeste binds to DNA and stimulates transcription from a nearby promoter.</text>
</comment>
<dbReference type="EMBL" id="CAACVG010009839">
    <property type="protein sequence ID" value="VEN54307.1"/>
    <property type="molecule type" value="Genomic_DNA"/>
</dbReference>
<keyword evidence="8" id="KW-1185">Reference proteome</keyword>
<proteinExistence type="predicted"/>
<evidence type="ECO:0000256" key="5">
    <source>
        <dbReference type="ARBA" id="ARBA00025466"/>
    </source>
</evidence>
<comment type="subunit">
    <text evidence="1">Self-associates forming complexes of several hundred monomers.</text>
</comment>
<evidence type="ECO:0000256" key="2">
    <source>
        <dbReference type="ARBA" id="ARBA00016807"/>
    </source>
</evidence>
<evidence type="ECO:0000256" key="3">
    <source>
        <dbReference type="ARBA" id="ARBA00023015"/>
    </source>
</evidence>
<feature type="domain" description="Myb/SANT-like DNA-binding" evidence="6">
    <location>
        <begin position="10"/>
        <end position="49"/>
    </location>
</feature>
<accession>A0A653D2A2</accession>
<dbReference type="AlphaFoldDB" id="A0A653D2A2"/>
<reference evidence="7 8" key="1">
    <citation type="submission" date="2019-01" db="EMBL/GenBank/DDBJ databases">
        <authorList>
            <person name="Sayadi A."/>
        </authorList>
    </citation>
    <scope>NUCLEOTIDE SEQUENCE [LARGE SCALE GENOMIC DNA]</scope>
</reference>